<dbReference type="InterPro" id="IPR017455">
    <property type="entry name" value="Znf_FYVE-rel"/>
</dbReference>
<evidence type="ECO:0000313" key="6">
    <source>
        <dbReference type="EMBL" id="KAF7425406.1"/>
    </source>
</evidence>
<dbReference type="SUPFAM" id="SSF57903">
    <property type="entry name" value="FYVE/PHD zinc finger"/>
    <property type="match status" value="1"/>
</dbReference>
<dbReference type="Pfam" id="PF01363">
    <property type="entry name" value="FYVE"/>
    <property type="match status" value="1"/>
</dbReference>
<sequence length="323" mass="37044">MSCNTCETKFSFFRKEHACPTCGFSHCSKCLKYQHNVPNKAVKKICGRCYNKNISINKLSNNMESPSPDSTKAPLPSVDTASNSDLLKNLAKPPIVMYTHTNHWDKFKTGMEPADQEIVDRLRRLKGEDNNVRIPSIEEIKKKLALLRDEESAEKKINIHQVDSRTDQEKTDDLIKEYLEKIKLSSKNDPDKEIEARLRALQDINNSKSNSSQSHNYNDFDDESEHAMTMKIIEKAIAEAALEQKYDDVSELEEMEVETRTPSDDEDEKPSCVMCDQTGDLVKCRGCNGDLYCIICFEDNHDEFELKTHKKVPFKHSNKMIPE</sequence>
<dbReference type="InterPro" id="IPR000306">
    <property type="entry name" value="Znf_FYVE"/>
</dbReference>
<reference evidence="6" key="1">
    <citation type="journal article" date="2020" name="G3 (Bethesda)">
        <title>High-Quality Assemblies for Three Invasive Social Wasps from the &lt;i&gt;Vespula&lt;/i&gt; Genus.</title>
        <authorList>
            <person name="Harrop T.W.R."/>
            <person name="Guhlin J."/>
            <person name="McLaughlin G.M."/>
            <person name="Permina E."/>
            <person name="Stockwell P."/>
            <person name="Gilligan J."/>
            <person name="Le Lec M.F."/>
            <person name="Gruber M.A.M."/>
            <person name="Quinn O."/>
            <person name="Lovegrove M."/>
            <person name="Duncan E.J."/>
            <person name="Remnant E.J."/>
            <person name="Van Eeckhoven J."/>
            <person name="Graham B."/>
            <person name="Knapp R.A."/>
            <person name="Langford K.W."/>
            <person name="Kronenberg Z."/>
            <person name="Press M.O."/>
            <person name="Eacker S.M."/>
            <person name="Wilson-Rankin E.E."/>
            <person name="Purcell J."/>
            <person name="Lester P.J."/>
            <person name="Dearden P.K."/>
        </authorList>
    </citation>
    <scope>NUCLEOTIDE SEQUENCE</scope>
    <source>
        <strain evidence="6">Volc-1</strain>
    </source>
</reference>
<dbReference type="GO" id="GO:0009838">
    <property type="term" value="P:abscission"/>
    <property type="evidence" value="ECO:0007669"/>
    <property type="project" value="TreeGrafter"/>
</dbReference>
<dbReference type="PANTHER" id="PTHR46603:SF1">
    <property type="entry name" value="ABSCISSION_NOCUT CHECKPOINT REGULATOR"/>
    <property type="match status" value="1"/>
</dbReference>
<dbReference type="InterPro" id="IPR013083">
    <property type="entry name" value="Znf_RING/FYVE/PHD"/>
</dbReference>
<evidence type="ECO:0000256" key="4">
    <source>
        <dbReference type="PROSITE-ProRule" id="PRU00091"/>
    </source>
</evidence>
<dbReference type="PROSITE" id="PS50178">
    <property type="entry name" value="ZF_FYVE"/>
    <property type="match status" value="1"/>
</dbReference>
<dbReference type="GO" id="GO:0005813">
    <property type="term" value="C:centrosome"/>
    <property type="evidence" value="ECO:0007669"/>
    <property type="project" value="TreeGrafter"/>
</dbReference>
<dbReference type="AlphaFoldDB" id="A0A834P1X9"/>
<keyword evidence="3" id="KW-0862">Zinc</keyword>
<dbReference type="GO" id="GO:0032154">
    <property type="term" value="C:cleavage furrow"/>
    <property type="evidence" value="ECO:0007669"/>
    <property type="project" value="TreeGrafter"/>
</dbReference>
<comment type="caution">
    <text evidence="6">The sequence shown here is derived from an EMBL/GenBank/DDBJ whole genome shotgun (WGS) entry which is preliminary data.</text>
</comment>
<accession>A0A834P1X9</accession>
<dbReference type="InterPro" id="IPR011011">
    <property type="entry name" value="Znf_FYVE_PHD"/>
</dbReference>
<keyword evidence="2 4" id="KW-0863">Zinc-finger</keyword>
<evidence type="ECO:0000259" key="5">
    <source>
        <dbReference type="PROSITE" id="PS50178"/>
    </source>
</evidence>
<dbReference type="GO" id="GO:0030496">
    <property type="term" value="C:midbody"/>
    <property type="evidence" value="ECO:0007669"/>
    <property type="project" value="TreeGrafter"/>
</dbReference>
<feature type="domain" description="FYVE-type" evidence="5">
    <location>
        <begin position="1"/>
        <end position="54"/>
    </location>
</feature>
<dbReference type="OrthoDB" id="5407799at2759"/>
<evidence type="ECO:0000313" key="7">
    <source>
        <dbReference type="Proteomes" id="UP000600918"/>
    </source>
</evidence>
<dbReference type="GO" id="GO:0032266">
    <property type="term" value="F:phosphatidylinositol-3-phosphate binding"/>
    <property type="evidence" value="ECO:0007669"/>
    <property type="project" value="TreeGrafter"/>
</dbReference>
<evidence type="ECO:0000256" key="1">
    <source>
        <dbReference type="ARBA" id="ARBA00022723"/>
    </source>
</evidence>
<gene>
    <name evidence="6" type="ORF">H0235_007844</name>
</gene>
<evidence type="ECO:0000256" key="3">
    <source>
        <dbReference type="ARBA" id="ARBA00022833"/>
    </source>
</evidence>
<dbReference type="GO" id="GO:0044878">
    <property type="term" value="P:mitotic cytokinesis checkpoint signaling"/>
    <property type="evidence" value="ECO:0007669"/>
    <property type="project" value="TreeGrafter"/>
</dbReference>
<dbReference type="PANTHER" id="PTHR46603">
    <property type="entry name" value="ABSCISSION/NOCUT CHECKPOINT REGULATOR"/>
    <property type="match status" value="1"/>
</dbReference>
<dbReference type="EMBL" id="JACSDY010000006">
    <property type="protein sequence ID" value="KAF7425406.1"/>
    <property type="molecule type" value="Genomic_DNA"/>
</dbReference>
<name>A0A834P1X9_VESPE</name>
<dbReference type="SUPFAM" id="SSF57845">
    <property type="entry name" value="B-box zinc-binding domain"/>
    <property type="match status" value="1"/>
</dbReference>
<keyword evidence="7" id="KW-1185">Reference proteome</keyword>
<dbReference type="Proteomes" id="UP000600918">
    <property type="component" value="Unassembled WGS sequence"/>
</dbReference>
<proteinExistence type="predicted"/>
<dbReference type="Gene3D" id="3.30.40.10">
    <property type="entry name" value="Zinc/RING finger domain, C3HC4 (zinc finger)"/>
    <property type="match status" value="1"/>
</dbReference>
<keyword evidence="1" id="KW-0479">Metal-binding</keyword>
<dbReference type="GO" id="GO:0008270">
    <property type="term" value="F:zinc ion binding"/>
    <property type="evidence" value="ECO:0007669"/>
    <property type="project" value="UniProtKB-KW"/>
</dbReference>
<organism evidence="6 7">
    <name type="scientific">Vespula pensylvanica</name>
    <name type="common">Western yellow jacket</name>
    <name type="synonym">Wasp</name>
    <dbReference type="NCBI Taxonomy" id="30213"/>
    <lineage>
        <taxon>Eukaryota</taxon>
        <taxon>Metazoa</taxon>
        <taxon>Ecdysozoa</taxon>
        <taxon>Arthropoda</taxon>
        <taxon>Hexapoda</taxon>
        <taxon>Insecta</taxon>
        <taxon>Pterygota</taxon>
        <taxon>Neoptera</taxon>
        <taxon>Endopterygota</taxon>
        <taxon>Hymenoptera</taxon>
        <taxon>Apocrita</taxon>
        <taxon>Aculeata</taxon>
        <taxon>Vespoidea</taxon>
        <taxon>Vespidae</taxon>
        <taxon>Vespinae</taxon>
        <taxon>Vespula</taxon>
    </lineage>
</organism>
<protein>
    <recommendedName>
        <fullName evidence="5">FYVE-type domain-containing protein</fullName>
    </recommendedName>
</protein>
<evidence type="ECO:0000256" key="2">
    <source>
        <dbReference type="ARBA" id="ARBA00022771"/>
    </source>
</evidence>